<proteinExistence type="predicted"/>
<comment type="caution">
    <text evidence="2">The sequence shown here is derived from an EMBL/GenBank/DDBJ whole genome shotgun (WGS) entry which is preliminary data.</text>
</comment>
<gene>
    <name evidence="2" type="ORF">IM811_014023</name>
</gene>
<dbReference type="AlphaFoldDB" id="A0A8H7TPN6"/>
<organism evidence="2 3">
    <name type="scientific">Bionectria ochroleuca</name>
    <name type="common">Gliocladium roseum</name>
    <dbReference type="NCBI Taxonomy" id="29856"/>
    <lineage>
        <taxon>Eukaryota</taxon>
        <taxon>Fungi</taxon>
        <taxon>Dikarya</taxon>
        <taxon>Ascomycota</taxon>
        <taxon>Pezizomycotina</taxon>
        <taxon>Sordariomycetes</taxon>
        <taxon>Hypocreomycetidae</taxon>
        <taxon>Hypocreales</taxon>
        <taxon>Bionectriaceae</taxon>
        <taxon>Clonostachys</taxon>
    </lineage>
</organism>
<accession>A0A8H7TPN6</accession>
<dbReference type="InterPro" id="IPR024368">
    <property type="entry name" value="Ecl1/2/3"/>
</dbReference>
<feature type="compositionally biased region" description="Basic and acidic residues" evidence="1">
    <location>
        <begin position="163"/>
        <end position="173"/>
    </location>
</feature>
<dbReference type="EMBL" id="JADCTT010000005">
    <property type="protein sequence ID" value="KAF9752229.1"/>
    <property type="molecule type" value="Genomic_DNA"/>
</dbReference>
<reference evidence="2" key="1">
    <citation type="submission" date="2020-10" db="EMBL/GenBank/DDBJ databases">
        <title>High-Quality Genome Resource of Clonostachys rosea strain S41 by Oxford Nanopore Long-Read Sequencing.</title>
        <authorList>
            <person name="Wang H."/>
        </authorList>
    </citation>
    <scope>NUCLEOTIDE SEQUENCE</scope>
    <source>
        <strain evidence="2">S41</strain>
    </source>
</reference>
<dbReference type="Pfam" id="PF12855">
    <property type="entry name" value="Ecl1"/>
    <property type="match status" value="1"/>
</dbReference>
<evidence type="ECO:0000313" key="2">
    <source>
        <dbReference type="EMBL" id="KAF9752229.1"/>
    </source>
</evidence>
<sequence>MPHQRRKSGGASTSDMRKSVTVTDMTKHRRPGLSRRQTPVTGQKLGKSQREREREWHEAFDDERESFPQFCMTCEKQFVPYDDKHLYCSENCRRVDQSSSATSSMPRSYGYGNYPFYSAGSLSLGILFLKLHLRVPAPRSTIIHRQPLPRRLQRHTTLRHSRRSDQYMDDHQALPRHRQVAATSGHSTTTEVLQPVLAPPILGPLRPTCRPRTTLATTMAATTHTITDQMAWIVHCPPADQAMPAQRVSSSLLPWSVGGSRCIRMVANGAISPPAPNLPPLRIRDHRITQVSADASVGA</sequence>
<protein>
    <submittedName>
        <fullName evidence="2">Uncharacterized protein</fullName>
    </submittedName>
</protein>
<dbReference type="Proteomes" id="UP000616885">
    <property type="component" value="Unassembled WGS sequence"/>
</dbReference>
<evidence type="ECO:0000256" key="1">
    <source>
        <dbReference type="SAM" id="MobiDB-lite"/>
    </source>
</evidence>
<feature type="region of interest" description="Disordered" evidence="1">
    <location>
        <begin position="1"/>
        <end position="56"/>
    </location>
</feature>
<feature type="region of interest" description="Disordered" evidence="1">
    <location>
        <begin position="156"/>
        <end position="188"/>
    </location>
</feature>
<name>A0A8H7TPN6_BIOOC</name>
<feature type="compositionally biased region" description="Polar residues" evidence="1">
    <location>
        <begin position="10"/>
        <end position="24"/>
    </location>
</feature>
<evidence type="ECO:0000313" key="3">
    <source>
        <dbReference type="Proteomes" id="UP000616885"/>
    </source>
</evidence>